<keyword evidence="2" id="KW-1185">Reference proteome</keyword>
<feature type="compositionally biased region" description="Low complexity" evidence="1">
    <location>
        <begin position="403"/>
        <end position="417"/>
    </location>
</feature>
<feature type="region of interest" description="Disordered" evidence="1">
    <location>
        <begin position="403"/>
        <end position="423"/>
    </location>
</feature>
<feature type="compositionally biased region" description="Polar residues" evidence="1">
    <location>
        <begin position="279"/>
        <end position="300"/>
    </location>
</feature>
<proteinExistence type="predicted"/>
<dbReference type="Proteomes" id="UP000887560">
    <property type="component" value="Unplaced"/>
</dbReference>
<sequence length="505" mass="54532">MGSFRRRLPPTPLDLANGRLSGSQDAILIPPPSEDVGNGSVTLPPSRRTSSPRILPTPPSPLQQFSPNSRGIQNSSNMNLSYNDENVGYQQPPPASPFERRRSVRRQLPPEPPNIQQYDTTPKLIIVNNNSSHQITKRQLSGETKSNKIEGIATLTIEENVENGNGLQRSCSTRSTRRTKGMEGEKNMRGTRGSNASSNLPPTPWTQHSLEQQQNNFENNSNNVITLANNISPSPLSSPYINEEEQDTLKQQPPLLKIPSTNALTCNNNNLQHQRRSLTEQTETMPLSPTTRPVASSLGATMSGPRIAFSKPKLTLNNKKEEEDILSNDIELDNEENLAKLSIASGRPSITSTNSISPSLSATTNNSALTPPPPSQAFFASAPSSPRDFYSSSSNCSSSRKYSASSGSACSSGDSSSQPQQNMSAALTDLAAISALNSRCHRSGPGTGSMAHLLEQQHILRREFTSATIPSQQQQSVENGGSNTILHGSHSNSSSSLSPSMEQVN</sequence>
<evidence type="ECO:0000313" key="2">
    <source>
        <dbReference type="Proteomes" id="UP000887560"/>
    </source>
</evidence>
<feature type="compositionally biased region" description="Low complexity" evidence="1">
    <location>
        <begin position="489"/>
        <end position="505"/>
    </location>
</feature>
<organism evidence="2 3">
    <name type="scientific">Meloidogyne floridensis</name>
    <dbReference type="NCBI Taxonomy" id="298350"/>
    <lineage>
        <taxon>Eukaryota</taxon>
        <taxon>Metazoa</taxon>
        <taxon>Ecdysozoa</taxon>
        <taxon>Nematoda</taxon>
        <taxon>Chromadorea</taxon>
        <taxon>Rhabditida</taxon>
        <taxon>Tylenchina</taxon>
        <taxon>Tylenchomorpha</taxon>
        <taxon>Tylenchoidea</taxon>
        <taxon>Meloidogynidae</taxon>
        <taxon>Meloidogyninae</taxon>
        <taxon>Meloidogyne</taxon>
    </lineage>
</organism>
<dbReference type="WBParaSite" id="scf7180000418539.g2541">
    <property type="protein sequence ID" value="scf7180000418539.g2541"/>
    <property type="gene ID" value="scf7180000418539.g2541"/>
</dbReference>
<name>A0A915NKJ9_9BILA</name>
<feature type="compositionally biased region" description="Polar residues" evidence="1">
    <location>
        <begin position="62"/>
        <end position="84"/>
    </location>
</feature>
<feature type="compositionally biased region" description="Low complexity" evidence="1">
    <location>
        <begin position="348"/>
        <end position="361"/>
    </location>
</feature>
<dbReference type="AlphaFoldDB" id="A0A915NKJ9"/>
<feature type="compositionally biased region" description="Polar residues" evidence="1">
    <location>
        <begin position="39"/>
        <end position="52"/>
    </location>
</feature>
<reference evidence="3" key="1">
    <citation type="submission" date="2022-11" db="UniProtKB">
        <authorList>
            <consortium name="WormBaseParasite"/>
        </authorList>
    </citation>
    <scope>IDENTIFICATION</scope>
</reference>
<evidence type="ECO:0000256" key="1">
    <source>
        <dbReference type="SAM" id="MobiDB-lite"/>
    </source>
</evidence>
<feature type="region of interest" description="Disordered" evidence="1">
    <location>
        <begin position="1"/>
        <end position="102"/>
    </location>
</feature>
<feature type="compositionally biased region" description="Polar residues" evidence="1">
    <location>
        <begin position="468"/>
        <end position="486"/>
    </location>
</feature>
<feature type="region of interest" description="Disordered" evidence="1">
    <location>
        <begin position="165"/>
        <end position="201"/>
    </location>
</feature>
<feature type="region of interest" description="Disordered" evidence="1">
    <location>
        <begin position="278"/>
        <end position="303"/>
    </location>
</feature>
<evidence type="ECO:0000313" key="3">
    <source>
        <dbReference type="WBParaSite" id="scf7180000418539.g2541"/>
    </source>
</evidence>
<protein>
    <submittedName>
        <fullName evidence="3">Uncharacterized protein</fullName>
    </submittedName>
</protein>
<feature type="region of interest" description="Disordered" evidence="1">
    <location>
        <begin position="468"/>
        <end position="505"/>
    </location>
</feature>
<feature type="compositionally biased region" description="Polar residues" evidence="1">
    <location>
        <begin position="192"/>
        <end position="201"/>
    </location>
</feature>
<feature type="region of interest" description="Disordered" evidence="1">
    <location>
        <begin position="347"/>
        <end position="384"/>
    </location>
</feature>
<accession>A0A915NKJ9</accession>